<dbReference type="Pfam" id="PF11741">
    <property type="entry name" value="AMIN"/>
    <property type="match status" value="1"/>
</dbReference>
<dbReference type="EMBL" id="VBAL01000268">
    <property type="protein sequence ID" value="TMI96036.1"/>
    <property type="molecule type" value="Genomic_DNA"/>
</dbReference>
<protein>
    <submittedName>
        <fullName evidence="3">AMIN domain-containing protein</fullName>
    </submittedName>
</protein>
<proteinExistence type="predicted"/>
<name>A0A537KKM3_9BACT</name>
<feature type="domain" description="AMIN" evidence="2">
    <location>
        <begin position="32"/>
        <end position="124"/>
    </location>
</feature>
<feature type="non-terminal residue" evidence="3">
    <location>
        <position position="211"/>
    </location>
</feature>
<evidence type="ECO:0000313" key="3">
    <source>
        <dbReference type="EMBL" id="TMI96036.1"/>
    </source>
</evidence>
<feature type="chain" id="PRO_5021747069" evidence="1">
    <location>
        <begin position="22"/>
        <end position="211"/>
    </location>
</feature>
<evidence type="ECO:0000259" key="2">
    <source>
        <dbReference type="Pfam" id="PF11741"/>
    </source>
</evidence>
<dbReference type="AlphaFoldDB" id="A0A537KKM3"/>
<reference evidence="3 4" key="1">
    <citation type="journal article" date="2019" name="Nat. Microbiol.">
        <title>Mediterranean grassland soil C-N compound turnover is dependent on rainfall and depth, and is mediated by genomically divergent microorganisms.</title>
        <authorList>
            <person name="Diamond S."/>
            <person name="Andeer P.F."/>
            <person name="Li Z."/>
            <person name="Crits-Christoph A."/>
            <person name="Burstein D."/>
            <person name="Anantharaman K."/>
            <person name="Lane K.R."/>
            <person name="Thomas B.C."/>
            <person name="Pan C."/>
            <person name="Northen T.R."/>
            <person name="Banfield J.F."/>
        </authorList>
    </citation>
    <scope>NUCLEOTIDE SEQUENCE [LARGE SCALE GENOMIC DNA]</scope>
    <source>
        <strain evidence="3">NP_4</strain>
    </source>
</reference>
<comment type="caution">
    <text evidence="3">The sequence shown here is derived from an EMBL/GenBank/DDBJ whole genome shotgun (WGS) entry which is preliminary data.</text>
</comment>
<keyword evidence="1" id="KW-0732">Signal</keyword>
<gene>
    <name evidence="3" type="ORF">E6H01_14070</name>
</gene>
<dbReference type="Proteomes" id="UP000319353">
    <property type="component" value="Unassembled WGS sequence"/>
</dbReference>
<feature type="signal peptide" evidence="1">
    <location>
        <begin position="1"/>
        <end position="21"/>
    </location>
</feature>
<organism evidence="3 4">
    <name type="scientific">Candidatus Segetimicrobium genomatis</name>
    <dbReference type="NCBI Taxonomy" id="2569760"/>
    <lineage>
        <taxon>Bacteria</taxon>
        <taxon>Bacillati</taxon>
        <taxon>Candidatus Sysuimicrobiota</taxon>
        <taxon>Candidatus Sysuimicrobiia</taxon>
        <taxon>Candidatus Sysuimicrobiales</taxon>
        <taxon>Candidatus Segetimicrobiaceae</taxon>
        <taxon>Candidatus Segetimicrobium</taxon>
    </lineage>
</organism>
<dbReference type="InterPro" id="IPR021731">
    <property type="entry name" value="AMIN_dom"/>
</dbReference>
<sequence>MKHITLLVACLALAAASPALAGPGRDGEVRAVRVLPASGKVEVVIDLQGAVEIRDFTLASPARLVIDLLGARLLAPATLYDGQNRGGVRNIRYAQFRPDTVRVVIDLDALKDYQIQRREGQVRVQIGSERTAFATWTSQPVDPAVGGAGRTALPAPTPAVPAPAAEVTTPTAGAPLAIDQYLALHRREAAQSQAPRITVTWDGADIAEVTA</sequence>
<accession>A0A537KKM3</accession>
<dbReference type="Gene3D" id="2.60.40.3500">
    <property type="match status" value="1"/>
</dbReference>
<evidence type="ECO:0000313" key="4">
    <source>
        <dbReference type="Proteomes" id="UP000319353"/>
    </source>
</evidence>
<evidence type="ECO:0000256" key="1">
    <source>
        <dbReference type="SAM" id="SignalP"/>
    </source>
</evidence>